<dbReference type="InParanoid" id="A0A7J7DET5"/>
<evidence type="ECO:0000256" key="6">
    <source>
        <dbReference type="ARBA" id="ARBA00022753"/>
    </source>
</evidence>
<evidence type="ECO:0000256" key="3">
    <source>
        <dbReference type="ARBA" id="ARBA00005227"/>
    </source>
</evidence>
<keyword evidence="6" id="KW-0967">Endosome</keyword>
<dbReference type="GO" id="GO:0010008">
    <property type="term" value="C:endosome membrane"/>
    <property type="evidence" value="ECO:0007669"/>
    <property type="project" value="UniProtKB-SubCell"/>
</dbReference>
<gene>
    <name evidence="10" type="ORF">HS088_TW07G00451</name>
</gene>
<protein>
    <submittedName>
        <fullName evidence="10">Transmembrane 9 superfamily member 5</fullName>
    </submittedName>
</protein>
<evidence type="ECO:0000313" key="10">
    <source>
        <dbReference type="EMBL" id="KAF5744870.1"/>
    </source>
</evidence>
<evidence type="ECO:0000256" key="5">
    <source>
        <dbReference type="ARBA" id="ARBA00022729"/>
    </source>
</evidence>
<organism evidence="10 11">
    <name type="scientific">Tripterygium wilfordii</name>
    <name type="common">Thunder God vine</name>
    <dbReference type="NCBI Taxonomy" id="458696"/>
    <lineage>
        <taxon>Eukaryota</taxon>
        <taxon>Viridiplantae</taxon>
        <taxon>Streptophyta</taxon>
        <taxon>Embryophyta</taxon>
        <taxon>Tracheophyta</taxon>
        <taxon>Spermatophyta</taxon>
        <taxon>Magnoliopsida</taxon>
        <taxon>eudicotyledons</taxon>
        <taxon>Gunneridae</taxon>
        <taxon>Pentapetalae</taxon>
        <taxon>rosids</taxon>
        <taxon>fabids</taxon>
        <taxon>Celastrales</taxon>
        <taxon>Celastraceae</taxon>
        <taxon>Tripterygium</taxon>
    </lineage>
</organism>
<dbReference type="Proteomes" id="UP000593562">
    <property type="component" value="Unassembled WGS sequence"/>
</dbReference>
<accession>A0A7J7DET5</accession>
<keyword evidence="4 10" id="KW-0812">Transmembrane</keyword>
<comment type="subcellular location">
    <subcellularLocation>
        <location evidence="1">Endosome membrane</location>
        <topology evidence="1">Multi-pass membrane protein</topology>
    </subcellularLocation>
    <subcellularLocation>
        <location evidence="2">Golgi apparatus membrane</location>
        <topology evidence="2">Multi-pass membrane protein</topology>
    </subcellularLocation>
</comment>
<evidence type="ECO:0000256" key="1">
    <source>
        <dbReference type="ARBA" id="ARBA00004337"/>
    </source>
</evidence>
<evidence type="ECO:0000256" key="9">
    <source>
        <dbReference type="ARBA" id="ARBA00023136"/>
    </source>
</evidence>
<keyword evidence="11" id="KW-1185">Reference proteome</keyword>
<dbReference type="InterPro" id="IPR004240">
    <property type="entry name" value="EMP70"/>
</dbReference>
<evidence type="ECO:0000256" key="7">
    <source>
        <dbReference type="ARBA" id="ARBA00022989"/>
    </source>
</evidence>
<sequence length="81" mass="9347">MFDPVIQKKESLGEVLNGDCLANALYELQFWKDKTDETLCEKKLQGHEVAKFREDSMYLLAEAFIDVESLVKHSRAADHCR</sequence>
<evidence type="ECO:0000256" key="4">
    <source>
        <dbReference type="ARBA" id="ARBA00022692"/>
    </source>
</evidence>
<evidence type="ECO:0000256" key="2">
    <source>
        <dbReference type="ARBA" id="ARBA00004653"/>
    </source>
</evidence>
<evidence type="ECO:0000256" key="8">
    <source>
        <dbReference type="ARBA" id="ARBA00023034"/>
    </source>
</evidence>
<name>A0A7J7DET5_TRIWF</name>
<dbReference type="GO" id="GO:0000139">
    <property type="term" value="C:Golgi membrane"/>
    <property type="evidence" value="ECO:0007669"/>
    <property type="project" value="UniProtKB-SubCell"/>
</dbReference>
<keyword evidence="8" id="KW-0333">Golgi apparatus</keyword>
<keyword evidence="9" id="KW-0472">Membrane</keyword>
<reference evidence="10 11" key="1">
    <citation type="journal article" date="2020" name="Nat. Commun.">
        <title>Genome of Tripterygium wilfordii and identification of cytochrome P450 involved in triptolide biosynthesis.</title>
        <authorList>
            <person name="Tu L."/>
            <person name="Su P."/>
            <person name="Zhang Z."/>
            <person name="Gao L."/>
            <person name="Wang J."/>
            <person name="Hu T."/>
            <person name="Zhou J."/>
            <person name="Zhang Y."/>
            <person name="Zhao Y."/>
            <person name="Liu Y."/>
            <person name="Song Y."/>
            <person name="Tong Y."/>
            <person name="Lu Y."/>
            <person name="Yang J."/>
            <person name="Xu C."/>
            <person name="Jia M."/>
            <person name="Peters R.J."/>
            <person name="Huang L."/>
            <person name="Gao W."/>
        </authorList>
    </citation>
    <scope>NUCLEOTIDE SEQUENCE [LARGE SCALE GENOMIC DNA]</scope>
    <source>
        <strain evidence="11">cv. XIE 37</strain>
        <tissue evidence="10">Leaf</tissue>
    </source>
</reference>
<dbReference type="Pfam" id="PF02990">
    <property type="entry name" value="EMP70"/>
    <property type="match status" value="1"/>
</dbReference>
<keyword evidence="7" id="KW-1133">Transmembrane helix</keyword>
<keyword evidence="5" id="KW-0732">Signal</keyword>
<evidence type="ECO:0000313" key="11">
    <source>
        <dbReference type="Proteomes" id="UP000593562"/>
    </source>
</evidence>
<proteinExistence type="inferred from homology"/>
<comment type="similarity">
    <text evidence="3">Belongs to the nonaspanin (TM9SF) (TC 9.A.2) family.</text>
</comment>
<comment type="caution">
    <text evidence="10">The sequence shown here is derived from an EMBL/GenBank/DDBJ whole genome shotgun (WGS) entry which is preliminary data.</text>
</comment>
<dbReference type="AlphaFoldDB" id="A0A7J7DET5"/>
<dbReference type="EMBL" id="JAAARO010000007">
    <property type="protein sequence ID" value="KAF5744870.1"/>
    <property type="molecule type" value="Genomic_DNA"/>
</dbReference>